<organism evidence="2 3">
    <name type="scientific">Stigmatella erecta</name>
    <dbReference type="NCBI Taxonomy" id="83460"/>
    <lineage>
        <taxon>Bacteria</taxon>
        <taxon>Pseudomonadati</taxon>
        <taxon>Myxococcota</taxon>
        <taxon>Myxococcia</taxon>
        <taxon>Myxococcales</taxon>
        <taxon>Cystobacterineae</taxon>
        <taxon>Archangiaceae</taxon>
        <taxon>Stigmatella</taxon>
    </lineage>
</organism>
<reference evidence="3" key="1">
    <citation type="submission" date="2016-10" db="EMBL/GenBank/DDBJ databases">
        <authorList>
            <person name="Varghese N."/>
            <person name="Submissions S."/>
        </authorList>
    </citation>
    <scope>NUCLEOTIDE SEQUENCE [LARGE SCALE GENOMIC DNA]</scope>
    <source>
        <strain evidence="3">DSM 16858</strain>
    </source>
</reference>
<dbReference type="Proteomes" id="UP000199181">
    <property type="component" value="Unassembled WGS sequence"/>
</dbReference>
<name>A0A1H9ZPE3_9BACT</name>
<proteinExistence type="predicted"/>
<keyword evidence="3" id="KW-1185">Reference proteome</keyword>
<dbReference type="EMBL" id="FOIJ01000001">
    <property type="protein sequence ID" value="SES83556.1"/>
    <property type="molecule type" value="Genomic_DNA"/>
</dbReference>
<gene>
    <name evidence="2" type="ORF">SAMN05443639_101382</name>
</gene>
<protein>
    <submittedName>
        <fullName evidence="2">Uncharacterized protein</fullName>
    </submittedName>
</protein>
<accession>A0A1H9ZPE3</accession>
<dbReference type="AlphaFoldDB" id="A0A1H9ZPE3"/>
<sequence>MGCKTLSIDTFITGGFEPTVHAEHPKQDVPLPVSQKEARSPGRPSGQEASPGPRGRRGDYIDAALVVHRVPSGRELSQ</sequence>
<evidence type="ECO:0000313" key="2">
    <source>
        <dbReference type="EMBL" id="SES83556.1"/>
    </source>
</evidence>
<evidence type="ECO:0000256" key="1">
    <source>
        <dbReference type="SAM" id="MobiDB-lite"/>
    </source>
</evidence>
<evidence type="ECO:0000313" key="3">
    <source>
        <dbReference type="Proteomes" id="UP000199181"/>
    </source>
</evidence>
<feature type="region of interest" description="Disordered" evidence="1">
    <location>
        <begin position="18"/>
        <end position="61"/>
    </location>
</feature>